<reference evidence="7" key="1">
    <citation type="submission" date="2015-09" db="EMBL/GenBank/DDBJ databases">
        <authorList>
            <consortium name="Pathogen Informatics"/>
        </authorList>
    </citation>
    <scope>NUCLEOTIDE SEQUENCE [LARGE SCALE GENOMIC DNA]</scope>
    <source>
        <strain evidence="7">Lake Konstanz</strain>
    </source>
</reference>
<dbReference type="PROSITE" id="PS51826">
    <property type="entry name" value="PSBD"/>
    <property type="match status" value="1"/>
</dbReference>
<dbReference type="PANTHER" id="PTHR23151:SF90">
    <property type="entry name" value="DIHYDROLIPOYLLYSINE-RESIDUE ACETYLTRANSFERASE COMPONENT OF PYRUVATE DEHYDROGENASE COMPLEX, MITOCHONDRIAL-RELATED"/>
    <property type="match status" value="1"/>
</dbReference>
<dbReference type="Gene3D" id="4.10.320.10">
    <property type="entry name" value="E3-binding domain"/>
    <property type="match status" value="1"/>
</dbReference>
<feature type="domain" description="Lipoyl-binding" evidence="4">
    <location>
        <begin position="23"/>
        <end position="100"/>
    </location>
</feature>
<dbReference type="Gene3D" id="2.40.50.100">
    <property type="match status" value="1"/>
</dbReference>
<evidence type="ECO:0000256" key="1">
    <source>
        <dbReference type="ARBA" id="ARBA00007317"/>
    </source>
</evidence>
<evidence type="ECO:0000256" key="2">
    <source>
        <dbReference type="ARBA" id="ARBA00022823"/>
    </source>
</evidence>
<dbReference type="SUPFAM" id="SSF47005">
    <property type="entry name" value="Peripheral subunit-binding domain of 2-oxo acid dehydrogenase complex"/>
    <property type="match status" value="1"/>
</dbReference>
<keyword evidence="3" id="KW-0012">Acyltransferase</keyword>
<dbReference type="Proteomes" id="UP000051952">
    <property type="component" value="Unassembled WGS sequence"/>
</dbReference>
<comment type="similarity">
    <text evidence="1 3">Belongs to the 2-oxoacid dehydrogenase family.</text>
</comment>
<dbReference type="CDD" id="cd06849">
    <property type="entry name" value="lipoyl_domain"/>
    <property type="match status" value="1"/>
</dbReference>
<keyword evidence="3 6" id="KW-0808">Transferase</keyword>
<evidence type="ECO:0000313" key="7">
    <source>
        <dbReference type="Proteomes" id="UP000051952"/>
    </source>
</evidence>
<dbReference type="GO" id="GO:0004742">
    <property type="term" value="F:dihydrolipoyllysine-residue acetyltransferase activity"/>
    <property type="evidence" value="ECO:0007669"/>
    <property type="project" value="TreeGrafter"/>
</dbReference>
<keyword evidence="7" id="KW-1185">Reference proteome</keyword>
<dbReference type="InterPro" id="IPR023213">
    <property type="entry name" value="CAT-like_dom_sf"/>
</dbReference>
<dbReference type="OrthoDB" id="537444at2759"/>
<dbReference type="FunFam" id="3.30.559.10:FF:000003">
    <property type="entry name" value="Acetyltransferase component of pyruvate dehydrogenase complex"/>
    <property type="match status" value="1"/>
</dbReference>
<dbReference type="EC" id="2.3.1.-" evidence="3"/>
<dbReference type="InterPro" id="IPR036625">
    <property type="entry name" value="E3-bd_dom_sf"/>
</dbReference>
<organism evidence="6 7">
    <name type="scientific">Bodo saltans</name>
    <name type="common">Flagellated protozoan</name>
    <dbReference type="NCBI Taxonomy" id="75058"/>
    <lineage>
        <taxon>Eukaryota</taxon>
        <taxon>Discoba</taxon>
        <taxon>Euglenozoa</taxon>
        <taxon>Kinetoplastea</taxon>
        <taxon>Metakinetoplastina</taxon>
        <taxon>Eubodonida</taxon>
        <taxon>Bodonidae</taxon>
        <taxon>Bodo</taxon>
    </lineage>
</organism>
<dbReference type="AlphaFoldDB" id="A0A0S4JC61"/>
<dbReference type="Pfam" id="PF00198">
    <property type="entry name" value="2-oxoacid_dh"/>
    <property type="match status" value="1"/>
</dbReference>
<dbReference type="SUPFAM" id="SSF51230">
    <property type="entry name" value="Single hybrid motif"/>
    <property type="match status" value="1"/>
</dbReference>
<dbReference type="GO" id="GO:0045254">
    <property type="term" value="C:pyruvate dehydrogenase complex"/>
    <property type="evidence" value="ECO:0007669"/>
    <property type="project" value="InterPro"/>
</dbReference>
<dbReference type="FunFam" id="2.40.50.100:FF:000010">
    <property type="entry name" value="Acetyltransferase component of pyruvate dehydrogenase complex"/>
    <property type="match status" value="1"/>
</dbReference>
<name>A0A0S4JC61_BODSA</name>
<dbReference type="Gene3D" id="3.30.559.10">
    <property type="entry name" value="Chloramphenicol acetyltransferase-like domain"/>
    <property type="match status" value="1"/>
</dbReference>
<accession>A0A0S4JC61</accession>
<evidence type="ECO:0000256" key="3">
    <source>
        <dbReference type="RuleBase" id="RU003423"/>
    </source>
</evidence>
<dbReference type="VEuPathDB" id="TriTrypDB:BSAL_08215"/>
<dbReference type="InterPro" id="IPR004167">
    <property type="entry name" value="PSBD"/>
</dbReference>
<dbReference type="InterPro" id="IPR001078">
    <property type="entry name" value="2-oxoacid_DH_actylTfrase"/>
</dbReference>
<comment type="cofactor">
    <cofactor evidence="3">
        <name>(R)-lipoate</name>
        <dbReference type="ChEBI" id="CHEBI:83088"/>
    </cofactor>
</comment>
<dbReference type="InterPro" id="IPR000089">
    <property type="entry name" value="Biotin_lipoyl"/>
</dbReference>
<gene>
    <name evidence="6" type="ORF">BSAL_08215</name>
</gene>
<dbReference type="Pfam" id="PF02817">
    <property type="entry name" value="E3_binding"/>
    <property type="match status" value="1"/>
</dbReference>
<dbReference type="InterPro" id="IPR011053">
    <property type="entry name" value="Single_hybrid_motif"/>
</dbReference>
<dbReference type="EMBL" id="CYKH01001430">
    <property type="protein sequence ID" value="CUG87077.1"/>
    <property type="molecule type" value="Genomic_DNA"/>
</dbReference>
<keyword evidence="2 3" id="KW-0450">Lipoyl</keyword>
<dbReference type="GO" id="GO:0006086">
    <property type="term" value="P:pyruvate decarboxylation to acetyl-CoA"/>
    <property type="evidence" value="ECO:0007669"/>
    <property type="project" value="InterPro"/>
</dbReference>
<proteinExistence type="inferred from homology"/>
<evidence type="ECO:0000313" key="6">
    <source>
        <dbReference type="EMBL" id="CUG87077.1"/>
    </source>
</evidence>
<sequence>MLRRNVFRGLVSSSAASMRCLTITPVFMPSLSPTMEQGKVTEWSLKVGDKISGGETYCKIETDKAVVGFDNVADEGFIAKLLVDAPSDSVKVGSPVLLLVDEEAGVNSPDVANWKPDAPAPASSAAAAPAAPAAPAASAPVAAAAAPVPVSGARVFASPLAKVTAAKLGVSLSTVVGTGGAVGRVTKSDVEAAAKAGPTTAAVAAPASVAAASTPVAVAAPKAAPKAAAPAVVGGDYEDTPVTSMRATIAKRLTQSKNIEVPHYYLFNECKADNMLSVIKQLNAKGDGSFKISVNDYIVKAVARANLIVPACNSSWQGDFIRQYKGVDVSVAVATPTGLITPIIKNAHAKGLAEISQETKALAKKAREGTLQPAEFIGGTVSVSNLGASGIPSFTAIINPPQAMILAVGTLVPKPEISKNEEGEFVLSGKVEQTISFTASFDHRVVDGAIGAEWFKHFKDAIENPLSLLL</sequence>
<dbReference type="PROSITE" id="PS50968">
    <property type="entry name" value="BIOTINYL_LIPOYL"/>
    <property type="match status" value="1"/>
</dbReference>
<protein>
    <recommendedName>
        <fullName evidence="3">Dihydrolipoamide acetyltransferase component of pyruvate dehydrogenase complex</fullName>
        <ecNumber evidence="3">2.3.1.-</ecNumber>
    </recommendedName>
</protein>
<dbReference type="SUPFAM" id="SSF52777">
    <property type="entry name" value="CoA-dependent acyltransferases"/>
    <property type="match status" value="1"/>
</dbReference>
<feature type="domain" description="Peripheral subunit-binding (PSBD)" evidence="5">
    <location>
        <begin position="156"/>
        <end position="194"/>
    </location>
</feature>
<dbReference type="PANTHER" id="PTHR23151">
    <property type="entry name" value="DIHYDROLIPOAMIDE ACETYL/SUCCINYL-TRANSFERASE-RELATED"/>
    <property type="match status" value="1"/>
</dbReference>
<dbReference type="Pfam" id="PF00364">
    <property type="entry name" value="Biotin_lipoyl"/>
    <property type="match status" value="1"/>
</dbReference>
<dbReference type="OMA" id="TMEFESF"/>
<dbReference type="InterPro" id="IPR045257">
    <property type="entry name" value="E2/Pdx1"/>
</dbReference>
<evidence type="ECO:0000259" key="4">
    <source>
        <dbReference type="PROSITE" id="PS50968"/>
    </source>
</evidence>
<evidence type="ECO:0000259" key="5">
    <source>
        <dbReference type="PROSITE" id="PS51826"/>
    </source>
</evidence>